<dbReference type="SMART" id="SM00181">
    <property type="entry name" value="EGF"/>
    <property type="match status" value="11"/>
</dbReference>
<keyword evidence="2" id="KW-0964">Secreted</keyword>
<dbReference type="FunFam" id="2.10.25.10:FF:000068">
    <property type="entry name" value="Latent transforming growth factor beta binding protein 3"/>
    <property type="match status" value="1"/>
</dbReference>
<dbReference type="Ensembl" id="ENSAPOT00000003279.1">
    <property type="protein sequence ID" value="ENSAPOP00000026607.1"/>
    <property type="gene ID" value="ENSAPOG00000010780.1"/>
</dbReference>
<dbReference type="InterPro" id="IPR049883">
    <property type="entry name" value="NOTCH1_EGF-like"/>
</dbReference>
<keyword evidence="8" id="KW-0325">Glycoprotein</keyword>
<sequence>FPPDVDECALPGVCLHGRCVNLDGTHKCTCNHGYQVTSDSKSCEDVNECATGNACPAGICINTAGSYTCQDCRPGFGPSADGLRCEDVDECAQGDLCLGGVCANTDGSYTCTRCKTGYRVSQDRQRCEDVDECALPTTCPQGTCTNTEGSFTCVVCQPGFRVSEDGQQCDGEASGRVSAGIWFRLYANSIRCDTRDGNLRYDVSVYFCPDVDECLVADSCPGQLCLNTPGSYTCRSCDDGFQLSKDGHNCEDMNECEDTSLCVGGHCTNTDGSYSCVCPSGLELVDGTHCRDINECLTVMGICGEGDCLNSEGSFSCVCSNGYTTIEGGTGCRVKNPEKRKECYYNVDDRNFCDNVLSRNITKQECCCTVGSGWGDNCEIHPCPVLGRGTTASLCPHGSGLIPLPVSSTQSLGEQRPYIDANECEMFESDICKNGRCSNSLASYTCFCRSGFYYDNIRLECVADQCLCVSPVHLFLDYDECEFRNSCENGECVNTPGSFNCFCSPPLVLDSTRRRCIGPIEYDHDVHVDICWQRIEGDNMCAEPLQGRRTTYTECCCLYGIAWSGNCAFCPKRYSGEKRDTHKTMITLLNNQLIGFEGLRAEECGVLNGCENGRCVPLSSRCGAGSCFSCGISLLTNSSCLRFPADINECKDISDKVPLCQNGHCTNTDGSYKCTCLPGFVASAKPHKCIPTIPEAGLREAGN</sequence>
<feature type="domain" description="EGF-like" evidence="10">
    <location>
        <begin position="646"/>
        <end position="690"/>
    </location>
</feature>
<reference evidence="12" key="2">
    <citation type="submission" date="2025-09" db="UniProtKB">
        <authorList>
            <consortium name="Ensembl"/>
        </authorList>
    </citation>
    <scope>IDENTIFICATION</scope>
</reference>
<dbReference type="GeneTree" id="ENSGT00940000155823"/>
<dbReference type="GO" id="GO:0005509">
    <property type="term" value="F:calcium ion binding"/>
    <property type="evidence" value="ECO:0007669"/>
    <property type="project" value="InterPro"/>
</dbReference>
<name>A0A3Q1GGJ8_9TELE</name>
<feature type="domain" description="TB" evidence="11">
    <location>
        <begin position="529"/>
        <end position="573"/>
    </location>
</feature>
<dbReference type="SUPFAM" id="SSF57184">
    <property type="entry name" value="Growth factor receptor domain"/>
    <property type="match status" value="2"/>
</dbReference>
<feature type="domain" description="EGF-like" evidence="10">
    <location>
        <begin position="420"/>
        <end position="458"/>
    </location>
</feature>
<dbReference type="Pfam" id="PF07645">
    <property type="entry name" value="EGF_CA"/>
    <property type="match status" value="10"/>
</dbReference>
<dbReference type="PROSITE" id="PS51364">
    <property type="entry name" value="TB"/>
    <property type="match status" value="2"/>
</dbReference>
<evidence type="ECO:0000256" key="5">
    <source>
        <dbReference type="ARBA" id="ARBA00022729"/>
    </source>
</evidence>
<evidence type="ECO:0000256" key="9">
    <source>
        <dbReference type="PROSITE-ProRule" id="PRU00076"/>
    </source>
</evidence>
<dbReference type="InterPro" id="IPR036773">
    <property type="entry name" value="TB_dom_sf"/>
</dbReference>
<evidence type="ECO:0000256" key="1">
    <source>
        <dbReference type="ARBA" id="ARBA00004498"/>
    </source>
</evidence>
<keyword evidence="3" id="KW-0272">Extracellular matrix</keyword>
<dbReference type="CDD" id="cd00054">
    <property type="entry name" value="EGF_CA"/>
    <property type="match status" value="7"/>
</dbReference>
<evidence type="ECO:0000256" key="2">
    <source>
        <dbReference type="ARBA" id="ARBA00022525"/>
    </source>
</evidence>
<dbReference type="SMART" id="SM00179">
    <property type="entry name" value="EGF_CA"/>
    <property type="match status" value="10"/>
</dbReference>
<dbReference type="InterPro" id="IPR000742">
    <property type="entry name" value="EGF"/>
</dbReference>
<dbReference type="InterPro" id="IPR000152">
    <property type="entry name" value="EGF-type_Asp/Asn_hydroxyl_site"/>
</dbReference>
<dbReference type="Proteomes" id="UP000257200">
    <property type="component" value="Unplaced"/>
</dbReference>
<dbReference type="PROSITE" id="PS50026">
    <property type="entry name" value="EGF_3"/>
    <property type="match status" value="5"/>
</dbReference>
<dbReference type="AlphaFoldDB" id="A0A3Q1GGJ8"/>
<dbReference type="PROSITE" id="PS01187">
    <property type="entry name" value="EGF_CA"/>
    <property type="match status" value="6"/>
</dbReference>
<evidence type="ECO:0000313" key="12">
    <source>
        <dbReference type="Ensembl" id="ENSAPOP00000026607.1"/>
    </source>
</evidence>
<evidence type="ECO:0000256" key="7">
    <source>
        <dbReference type="ARBA" id="ARBA00023157"/>
    </source>
</evidence>
<evidence type="ECO:0000256" key="8">
    <source>
        <dbReference type="ARBA" id="ARBA00023180"/>
    </source>
</evidence>
<feature type="domain" description="EGF-like" evidence="10">
    <location>
        <begin position="4"/>
        <end position="44"/>
    </location>
</feature>
<keyword evidence="4 9" id="KW-0245">EGF-like domain</keyword>
<dbReference type="InterPro" id="IPR052080">
    <property type="entry name" value="vWF_C/EGF_Fibrillin"/>
</dbReference>
<accession>A0A3Q1GGJ8</accession>
<evidence type="ECO:0000259" key="10">
    <source>
        <dbReference type="PROSITE" id="PS50026"/>
    </source>
</evidence>
<evidence type="ECO:0000313" key="13">
    <source>
        <dbReference type="Proteomes" id="UP000257200"/>
    </source>
</evidence>
<comment type="caution">
    <text evidence="9">Lacks conserved residue(s) required for the propagation of feature annotation.</text>
</comment>
<dbReference type="SUPFAM" id="SSF57581">
    <property type="entry name" value="TB module/8-cys domain"/>
    <property type="match status" value="2"/>
</dbReference>
<dbReference type="FunFam" id="2.10.25.10:FF:000115">
    <property type="entry name" value="latent-transforming growth factor beta-binding protein 4 isoform X2"/>
    <property type="match status" value="1"/>
</dbReference>
<keyword evidence="5" id="KW-0732">Signal</keyword>
<keyword evidence="6" id="KW-0677">Repeat</keyword>
<dbReference type="PANTHER" id="PTHR47333">
    <property type="entry name" value="VON WILLEBRAND FACTOR C AND EGF DOMAIN-CONTAINING PROTEIN"/>
    <property type="match status" value="1"/>
</dbReference>
<dbReference type="InterPro" id="IPR001881">
    <property type="entry name" value="EGF-like_Ca-bd_dom"/>
</dbReference>
<dbReference type="Gene3D" id="3.90.290.10">
    <property type="entry name" value="TGF-beta binding (TB) domain"/>
    <property type="match status" value="2"/>
</dbReference>
<dbReference type="FunFam" id="2.10.25.10:FF:000017">
    <property type="entry name" value="latent-transforming growth factor beta-binding protein 4 isoform X1"/>
    <property type="match status" value="1"/>
</dbReference>
<dbReference type="PROSITE" id="PS00010">
    <property type="entry name" value="ASX_HYDROXYL"/>
    <property type="match status" value="4"/>
</dbReference>
<dbReference type="InterPro" id="IPR017878">
    <property type="entry name" value="TB_dom"/>
</dbReference>
<evidence type="ECO:0000259" key="11">
    <source>
        <dbReference type="PROSITE" id="PS51364"/>
    </source>
</evidence>
<proteinExistence type="predicted"/>
<reference evidence="12" key="1">
    <citation type="submission" date="2025-08" db="UniProtKB">
        <authorList>
            <consortium name="Ensembl"/>
        </authorList>
    </citation>
    <scope>IDENTIFICATION</scope>
</reference>
<keyword evidence="13" id="KW-1185">Reference proteome</keyword>
<feature type="domain" description="EGF-like" evidence="10">
    <location>
        <begin position="252"/>
        <end position="291"/>
    </location>
</feature>
<organism evidence="12 13">
    <name type="scientific">Acanthochromis polyacanthus</name>
    <name type="common">spiny chromis</name>
    <dbReference type="NCBI Taxonomy" id="80966"/>
    <lineage>
        <taxon>Eukaryota</taxon>
        <taxon>Metazoa</taxon>
        <taxon>Chordata</taxon>
        <taxon>Craniata</taxon>
        <taxon>Vertebrata</taxon>
        <taxon>Euteleostomi</taxon>
        <taxon>Actinopterygii</taxon>
        <taxon>Neopterygii</taxon>
        <taxon>Teleostei</taxon>
        <taxon>Neoteleostei</taxon>
        <taxon>Acanthomorphata</taxon>
        <taxon>Ovalentaria</taxon>
        <taxon>Pomacentridae</taxon>
        <taxon>Acanthochromis</taxon>
    </lineage>
</organism>
<dbReference type="FunFam" id="2.10.25.10:FF:000056">
    <property type="entry name" value="Latent-transforming growth factor beta-binding protein 3 isoform 2"/>
    <property type="match status" value="1"/>
</dbReference>
<dbReference type="Pfam" id="PF00683">
    <property type="entry name" value="TB"/>
    <property type="match status" value="2"/>
</dbReference>
<dbReference type="FunFam" id="2.10.25.10:FF:000096">
    <property type="entry name" value="Putative fibrillin 2"/>
    <property type="match status" value="1"/>
</dbReference>
<keyword evidence="7" id="KW-1015">Disulfide bond</keyword>
<dbReference type="Gene3D" id="2.10.25.10">
    <property type="entry name" value="Laminin"/>
    <property type="match status" value="10"/>
</dbReference>
<evidence type="ECO:0000256" key="6">
    <source>
        <dbReference type="ARBA" id="ARBA00022737"/>
    </source>
</evidence>
<evidence type="ECO:0000256" key="3">
    <source>
        <dbReference type="ARBA" id="ARBA00022530"/>
    </source>
</evidence>
<feature type="domain" description="TB" evidence="11">
    <location>
        <begin position="341"/>
        <end position="395"/>
    </location>
</feature>
<dbReference type="SUPFAM" id="SSF57196">
    <property type="entry name" value="EGF/Laminin"/>
    <property type="match status" value="4"/>
</dbReference>
<dbReference type="FunFam" id="2.10.25.10:FF:000024">
    <property type="entry name" value="Putative latent-transforming growth factor beta-binding protein 2"/>
    <property type="match status" value="4"/>
</dbReference>
<dbReference type="PROSITE" id="PS01186">
    <property type="entry name" value="EGF_2"/>
    <property type="match status" value="2"/>
</dbReference>
<comment type="subcellular location">
    <subcellularLocation>
        <location evidence="1">Secreted</location>
        <location evidence="1">Extracellular space</location>
        <location evidence="1">Extracellular matrix</location>
    </subcellularLocation>
</comment>
<dbReference type="InterPro" id="IPR009030">
    <property type="entry name" value="Growth_fac_rcpt_cys_sf"/>
</dbReference>
<protein>
    <submittedName>
        <fullName evidence="12">Latent transforming growth factor beta binding protein 2</fullName>
    </submittedName>
</protein>
<evidence type="ECO:0000256" key="4">
    <source>
        <dbReference type="ARBA" id="ARBA00022536"/>
    </source>
</evidence>
<feature type="domain" description="EGF-like" evidence="10">
    <location>
        <begin position="477"/>
        <end position="517"/>
    </location>
</feature>
<dbReference type="PANTHER" id="PTHR47333:SF4">
    <property type="entry name" value="EGF-LIKE DOMAIN-CONTAINING PROTEIN"/>
    <property type="match status" value="1"/>
</dbReference>
<dbReference type="InterPro" id="IPR018097">
    <property type="entry name" value="EGF_Ca-bd_CS"/>
</dbReference>